<dbReference type="SUPFAM" id="SSF55961">
    <property type="entry name" value="Bet v1-like"/>
    <property type="match status" value="1"/>
</dbReference>
<reference evidence="2" key="1">
    <citation type="journal article" date="2019" name="Int. J. Syst. Evol. Microbiol.">
        <title>The Global Catalogue of Microorganisms (GCM) 10K type strain sequencing project: providing services to taxonomists for standard genome sequencing and annotation.</title>
        <authorList>
            <consortium name="The Broad Institute Genomics Platform"/>
            <consortium name="The Broad Institute Genome Sequencing Center for Infectious Disease"/>
            <person name="Wu L."/>
            <person name="Ma J."/>
        </authorList>
    </citation>
    <scope>NUCLEOTIDE SEQUENCE [LARGE SCALE GENOMIC DNA]</scope>
    <source>
        <strain evidence="2">KACC 14249</strain>
    </source>
</reference>
<dbReference type="Proteomes" id="UP001596189">
    <property type="component" value="Unassembled WGS sequence"/>
</dbReference>
<dbReference type="RefSeq" id="WP_345717511.1">
    <property type="nucleotide sequence ID" value="NZ_BAABFP010000007.1"/>
</dbReference>
<comment type="caution">
    <text evidence="1">The sequence shown here is derived from an EMBL/GenBank/DDBJ whole genome shotgun (WGS) entry which is preliminary data.</text>
</comment>
<dbReference type="InterPro" id="IPR023393">
    <property type="entry name" value="START-like_dom_sf"/>
</dbReference>
<proteinExistence type="predicted"/>
<keyword evidence="2" id="KW-1185">Reference proteome</keyword>
<dbReference type="Gene3D" id="3.30.530.20">
    <property type="match status" value="1"/>
</dbReference>
<dbReference type="Pfam" id="PF10604">
    <property type="entry name" value="Polyketide_cyc2"/>
    <property type="match status" value="1"/>
</dbReference>
<accession>A0ABW1JJ43</accession>
<evidence type="ECO:0000313" key="1">
    <source>
        <dbReference type="EMBL" id="MFC6008980.1"/>
    </source>
</evidence>
<name>A0ABW1JJ43_9ACTN</name>
<evidence type="ECO:0000313" key="2">
    <source>
        <dbReference type="Proteomes" id="UP001596189"/>
    </source>
</evidence>
<gene>
    <name evidence="1" type="ORF">ACFQDO_17740</name>
</gene>
<dbReference type="InterPro" id="IPR019587">
    <property type="entry name" value="Polyketide_cyclase/dehydratase"/>
</dbReference>
<dbReference type="EMBL" id="JBHSRD010000008">
    <property type="protein sequence ID" value="MFC6008980.1"/>
    <property type="molecule type" value="Genomic_DNA"/>
</dbReference>
<organism evidence="1 2">
    <name type="scientific">Angustibacter luteus</name>
    <dbReference type="NCBI Taxonomy" id="658456"/>
    <lineage>
        <taxon>Bacteria</taxon>
        <taxon>Bacillati</taxon>
        <taxon>Actinomycetota</taxon>
        <taxon>Actinomycetes</taxon>
        <taxon>Kineosporiales</taxon>
        <taxon>Kineosporiaceae</taxon>
    </lineage>
</organism>
<sequence length="169" mass="17901">MTATGRGTASFTVRREVAAPAAAVWALVTDWPSHGRWVAGTRVRTTSARPDGVGAAFVARTGLGPVGFDDPMTVTRWEPPTADAAGRCDVRKTGRVVLGEASFVVTPLGERRCRLDWTEDVEVAGIRRLPLSAWASRQVGAAIFAVVARRLAAEVEAGQPGPASPGRQR</sequence>
<protein>
    <submittedName>
        <fullName evidence="1">SRPBCC family protein</fullName>
    </submittedName>
</protein>